<dbReference type="EMBL" id="JAEUBG010000861">
    <property type="protein sequence ID" value="KAH3687384.1"/>
    <property type="molecule type" value="Genomic_DNA"/>
</dbReference>
<proteinExistence type="predicted"/>
<protein>
    <submittedName>
        <fullName evidence="2">Uncharacterized protein</fullName>
    </submittedName>
</protein>
<dbReference type="InterPro" id="IPR031355">
    <property type="entry name" value="YBL010C/LAA2-like"/>
</dbReference>
<evidence type="ECO:0000256" key="1">
    <source>
        <dbReference type="SAM" id="MobiDB-lite"/>
    </source>
</evidence>
<evidence type="ECO:0000313" key="3">
    <source>
        <dbReference type="Proteomes" id="UP000774326"/>
    </source>
</evidence>
<evidence type="ECO:0000313" key="2">
    <source>
        <dbReference type="EMBL" id="KAH3687384.1"/>
    </source>
</evidence>
<comment type="caution">
    <text evidence="2">The sequence shown here is derived from an EMBL/GenBank/DDBJ whole genome shotgun (WGS) entry which is preliminary data.</text>
</comment>
<dbReference type="PANTHER" id="PTHR38698">
    <property type="entry name" value="EXPRESSED PROTEIN"/>
    <property type="match status" value="1"/>
</dbReference>
<dbReference type="AlphaFoldDB" id="A0A9P8QDD5"/>
<dbReference type="OrthoDB" id="5378975at2759"/>
<feature type="region of interest" description="Disordered" evidence="1">
    <location>
        <begin position="83"/>
        <end position="109"/>
    </location>
</feature>
<keyword evidence="3" id="KW-1185">Reference proteome</keyword>
<accession>A0A9P8QDD5</accession>
<reference evidence="2" key="2">
    <citation type="submission" date="2021-01" db="EMBL/GenBank/DDBJ databases">
        <authorList>
            <person name="Schikora-Tamarit M.A."/>
        </authorList>
    </citation>
    <scope>NUCLEOTIDE SEQUENCE</scope>
    <source>
        <strain evidence="2">CBS2887</strain>
    </source>
</reference>
<dbReference type="PANTHER" id="PTHR38698:SF1">
    <property type="entry name" value="FUNGAL PROTEIN"/>
    <property type="match status" value="1"/>
</dbReference>
<reference evidence="2" key="1">
    <citation type="journal article" date="2021" name="Open Biol.">
        <title>Shared evolutionary footprints suggest mitochondrial oxidative damage underlies multiple complex I losses in fungi.</title>
        <authorList>
            <person name="Schikora-Tamarit M.A."/>
            <person name="Marcet-Houben M."/>
            <person name="Nosek J."/>
            <person name="Gabaldon T."/>
        </authorList>
    </citation>
    <scope>NUCLEOTIDE SEQUENCE</scope>
    <source>
        <strain evidence="2">CBS2887</strain>
    </source>
</reference>
<dbReference type="Proteomes" id="UP000774326">
    <property type="component" value="Unassembled WGS sequence"/>
</dbReference>
<gene>
    <name evidence="2" type="ORF">WICPIJ_001661</name>
</gene>
<name>A0A9P8QDD5_WICPI</name>
<sequence>METPLPQSIEPNQLNTNNISAVTSTFTDIYFANTDTEASSLPSSDLEYRREQDLISIYNEASQEEQEDAISMDGTEEVSKAVDGLELNEETSFETKNIEDTEGDDTLPYTPVTALETDEHKDDSEILKHSLIEEAEEDEEFGDFDQPEEIAAENLEDEDDDFGDFSDASFDDFEEPQVNAETLPSAIDVDTQRKSSDIQGPKITDEDLDNTELFHSKISQLLDLSFPDVKTIAEPLYANEQESILTETAAHLYERLTAKPYLQPIQWKKTETKRRLMALLKIPDETILFPRTKDLSDLESQLSVPEFKALGLSEERKKEIIEDTEEQLSKIEEYISKDLDTTNLTKLISKYEKNIANLTTTLACWEDQLKSVSADHETFESVIENMVGFTQRVTREEQGRSLKRKGTLRGIFGKYKGKDKK</sequence>
<dbReference type="Pfam" id="PF17104">
    <property type="entry name" value="YBL010C_LAA2"/>
    <property type="match status" value="1"/>
</dbReference>
<organism evidence="2 3">
    <name type="scientific">Wickerhamomyces pijperi</name>
    <name type="common">Yeast</name>
    <name type="synonym">Pichia pijperi</name>
    <dbReference type="NCBI Taxonomy" id="599730"/>
    <lineage>
        <taxon>Eukaryota</taxon>
        <taxon>Fungi</taxon>
        <taxon>Dikarya</taxon>
        <taxon>Ascomycota</taxon>
        <taxon>Saccharomycotina</taxon>
        <taxon>Saccharomycetes</taxon>
        <taxon>Phaffomycetales</taxon>
        <taxon>Wickerhamomycetaceae</taxon>
        <taxon>Wickerhamomyces</taxon>
    </lineage>
</organism>